<name>A0AA86V6M9_9FABA</name>
<dbReference type="EMBL" id="OY731400">
    <property type="protein sequence ID" value="CAJ1937251.1"/>
    <property type="molecule type" value="Genomic_DNA"/>
</dbReference>
<protein>
    <submittedName>
        <fullName evidence="1">Uncharacterized protein</fullName>
    </submittedName>
</protein>
<keyword evidence="2" id="KW-1185">Reference proteome</keyword>
<accession>A0AA86V6M9</accession>
<gene>
    <name evidence="1" type="ORF">AYBTSS11_LOCUS7914</name>
</gene>
<organism evidence="1 2">
    <name type="scientific">Sphenostylis stenocarpa</name>
    <dbReference type="NCBI Taxonomy" id="92480"/>
    <lineage>
        <taxon>Eukaryota</taxon>
        <taxon>Viridiplantae</taxon>
        <taxon>Streptophyta</taxon>
        <taxon>Embryophyta</taxon>
        <taxon>Tracheophyta</taxon>
        <taxon>Spermatophyta</taxon>
        <taxon>Magnoliopsida</taxon>
        <taxon>eudicotyledons</taxon>
        <taxon>Gunneridae</taxon>
        <taxon>Pentapetalae</taxon>
        <taxon>rosids</taxon>
        <taxon>fabids</taxon>
        <taxon>Fabales</taxon>
        <taxon>Fabaceae</taxon>
        <taxon>Papilionoideae</taxon>
        <taxon>50 kb inversion clade</taxon>
        <taxon>NPAAA clade</taxon>
        <taxon>indigoferoid/millettioid clade</taxon>
        <taxon>Phaseoleae</taxon>
        <taxon>Sphenostylis</taxon>
    </lineage>
</organism>
<dbReference type="Proteomes" id="UP001189624">
    <property type="component" value="Chromosome 3"/>
</dbReference>
<evidence type="ECO:0000313" key="2">
    <source>
        <dbReference type="Proteomes" id="UP001189624"/>
    </source>
</evidence>
<proteinExistence type="predicted"/>
<dbReference type="Gramene" id="rna-AYBTSS11_LOCUS7914">
    <property type="protein sequence ID" value="CAJ1937251.1"/>
    <property type="gene ID" value="gene-AYBTSS11_LOCUS7914"/>
</dbReference>
<evidence type="ECO:0000313" key="1">
    <source>
        <dbReference type="EMBL" id="CAJ1937251.1"/>
    </source>
</evidence>
<reference evidence="1" key="1">
    <citation type="submission" date="2023-10" db="EMBL/GenBank/DDBJ databases">
        <authorList>
            <person name="Domelevo Entfellner J.-B."/>
        </authorList>
    </citation>
    <scope>NUCLEOTIDE SEQUENCE</scope>
</reference>
<sequence>MFDNMIYRDNNSLVLEKKNQFNFTRILRRISNGDSGIASNEDLKFSRHLYEEEKQHIRISAKEIEMENGLSLSLRESEEPRFNRIGNPTSQFYLDVSKLGDKVILNTKGIATNVEANRAIETVEMMKKVTCERFLKQDMGISKRIRTTLFYDG</sequence>
<dbReference type="AlphaFoldDB" id="A0AA86V6M9"/>